<dbReference type="EMBL" id="CP042652">
    <property type="protein sequence ID" value="QKE27376.1"/>
    <property type="molecule type" value="Genomic_DNA"/>
</dbReference>
<keyword evidence="1" id="KW-0732">Signal</keyword>
<keyword evidence="4" id="KW-1185">Reference proteome</keyword>
<feature type="signal peptide" evidence="1">
    <location>
        <begin position="1"/>
        <end position="22"/>
    </location>
</feature>
<dbReference type="InterPro" id="IPR032693">
    <property type="entry name" value="YtkA-like_dom"/>
</dbReference>
<name>A0A6M8EDM0_9BACT</name>
<dbReference type="Proteomes" id="UP000503483">
    <property type="component" value="Chromosome"/>
</dbReference>
<dbReference type="Pfam" id="PF13115">
    <property type="entry name" value="YtkA"/>
    <property type="match status" value="1"/>
</dbReference>
<protein>
    <submittedName>
        <fullName evidence="3">Putative copper resistance protein</fullName>
    </submittedName>
</protein>
<evidence type="ECO:0000313" key="3">
    <source>
        <dbReference type="EMBL" id="QKE27376.1"/>
    </source>
</evidence>
<feature type="chain" id="PRO_5026900378" evidence="1">
    <location>
        <begin position="23"/>
        <end position="127"/>
    </location>
</feature>
<gene>
    <name evidence="3" type="ORF">AACT_0142</name>
</gene>
<dbReference type="RefSeq" id="WP_172124026.1">
    <property type="nucleotide sequence ID" value="NZ_CP042652.1"/>
</dbReference>
<dbReference type="KEGG" id="paco:AACT_0142"/>
<evidence type="ECO:0000259" key="2">
    <source>
        <dbReference type="Pfam" id="PF13115"/>
    </source>
</evidence>
<dbReference type="AlphaFoldDB" id="A0A6M8EDM0"/>
<evidence type="ECO:0000313" key="4">
    <source>
        <dbReference type="Proteomes" id="UP000503483"/>
    </source>
</evidence>
<sequence>MKSLFKIFAALLITVGFLNAQALEQSGQKDGYDIKLSSQKSLIVGTNALDIEISKDGAVLTDVKVKMKIFMPEMPGMPYMEYEDKAVLENGVYKVNINFSMSGTWQYHLKFKTKDDAVHTVKGSINL</sequence>
<reference evidence="3 4" key="1">
    <citation type="submission" date="2019-08" db="EMBL/GenBank/DDBJ databases">
        <title>Complete genome sequence of Arcobacter acticola.</title>
        <authorList>
            <person name="Miller W."/>
        </authorList>
    </citation>
    <scope>NUCLEOTIDE SEQUENCE [LARGE SCALE GENOMIC DNA]</scope>
    <source>
        <strain evidence="3 4">KCTC 52212</strain>
    </source>
</reference>
<feature type="domain" description="YtkA-like" evidence="2">
    <location>
        <begin position="28"/>
        <end position="109"/>
    </location>
</feature>
<evidence type="ECO:0000256" key="1">
    <source>
        <dbReference type="SAM" id="SignalP"/>
    </source>
</evidence>
<proteinExistence type="predicted"/>
<organism evidence="3 4">
    <name type="scientific">Arcobacter acticola</name>
    <dbReference type="NCBI Taxonomy" id="1849015"/>
    <lineage>
        <taxon>Bacteria</taxon>
        <taxon>Pseudomonadati</taxon>
        <taxon>Campylobacterota</taxon>
        <taxon>Epsilonproteobacteria</taxon>
        <taxon>Campylobacterales</taxon>
        <taxon>Arcobacteraceae</taxon>
        <taxon>Arcobacter</taxon>
    </lineage>
</organism>
<accession>A0A6M8EDM0</accession>